<sequence>MESHVQATTPQHARNISFERQCAGNKPRSEPVRRDWQKIYPHVQRMYQTQQFKLREVMTFLELEYGFRASKNMFKKYLRKWGLVKRQKQSSTASVGDASTNGSRKRNRMLLQASSVAGFHYQNTLRPSFLSKLHAPLAEKPLGQLLAGMRNWVLGVADMPRTSRSMLVSRRSREMLQTFTLAADLLLRNEGFRAGRAMRKVFLQLEDAIHDLNVDVMWNMFDIIYELSILKQNTLLDTFIRHLSAISQQGLPSTHPIAELAHQILHLDSQHFKLARAYSSNTMGQLLEHSPMPQYKREVIASCLARLDRCFGTVPDPFIAGVWSLKKKSYRKDNTYDMHWRTIMSRLSKEFTVPIYNGADLRRGESNLQPGGAWEAERQGYTDIVVSDAKTRLDNIAVLACYTPIGGAAHSLASCCQVRYGNIAEDLSEIREMWALEKHLHLISMHDEARQMREDSLSLVDRFLSDIPQ</sequence>
<reference evidence="1" key="1">
    <citation type="submission" date="2022-08" db="EMBL/GenBank/DDBJ databases">
        <title>Genome Sequence of Lecanicillium fungicola.</title>
        <authorList>
            <person name="Buettner E."/>
        </authorList>
    </citation>
    <scope>NUCLEOTIDE SEQUENCE</scope>
    <source>
        <strain evidence="1">Babe33</strain>
    </source>
</reference>
<protein>
    <submittedName>
        <fullName evidence="1">Uncharacterized protein</fullName>
    </submittedName>
</protein>
<dbReference type="EMBL" id="JANJQO010000059">
    <property type="protein sequence ID" value="KAJ2982757.1"/>
    <property type="molecule type" value="Genomic_DNA"/>
</dbReference>
<evidence type="ECO:0000313" key="1">
    <source>
        <dbReference type="EMBL" id="KAJ2982757.1"/>
    </source>
</evidence>
<evidence type="ECO:0000313" key="2">
    <source>
        <dbReference type="Proteomes" id="UP001143910"/>
    </source>
</evidence>
<dbReference type="Proteomes" id="UP001143910">
    <property type="component" value="Unassembled WGS sequence"/>
</dbReference>
<organism evidence="1 2">
    <name type="scientific">Zarea fungicola</name>
    <dbReference type="NCBI Taxonomy" id="93591"/>
    <lineage>
        <taxon>Eukaryota</taxon>
        <taxon>Fungi</taxon>
        <taxon>Dikarya</taxon>
        <taxon>Ascomycota</taxon>
        <taxon>Pezizomycotina</taxon>
        <taxon>Sordariomycetes</taxon>
        <taxon>Hypocreomycetidae</taxon>
        <taxon>Hypocreales</taxon>
        <taxon>Cordycipitaceae</taxon>
        <taxon>Zarea</taxon>
    </lineage>
</organism>
<comment type="caution">
    <text evidence="1">The sequence shown here is derived from an EMBL/GenBank/DDBJ whole genome shotgun (WGS) entry which is preliminary data.</text>
</comment>
<keyword evidence="2" id="KW-1185">Reference proteome</keyword>
<accession>A0ACC1NV29</accession>
<name>A0ACC1NV29_9HYPO</name>
<gene>
    <name evidence="1" type="ORF">NQ176_g1170</name>
</gene>
<proteinExistence type="predicted"/>